<accession>A0ABM1F1W6</accession>
<dbReference type="PANTHER" id="PTHR21636:SF2">
    <property type="entry name" value="PROTEIN DOK-7"/>
    <property type="match status" value="1"/>
</dbReference>
<dbReference type="InterPro" id="IPR037746">
    <property type="entry name" value="Dok-7"/>
</dbReference>
<dbReference type="GeneID" id="106818227"/>
<organism evidence="1 2">
    <name type="scientific">Priapulus caudatus</name>
    <name type="common">Priapulid worm</name>
    <dbReference type="NCBI Taxonomy" id="37621"/>
    <lineage>
        <taxon>Eukaryota</taxon>
        <taxon>Metazoa</taxon>
        <taxon>Ecdysozoa</taxon>
        <taxon>Scalidophora</taxon>
        <taxon>Priapulida</taxon>
        <taxon>Priapulimorpha</taxon>
        <taxon>Priapulimorphida</taxon>
        <taxon>Priapulidae</taxon>
        <taxon>Priapulus</taxon>
    </lineage>
</organism>
<dbReference type="Proteomes" id="UP000695022">
    <property type="component" value="Unplaced"/>
</dbReference>
<gene>
    <name evidence="2" type="primary">LOC106818227</name>
</gene>
<name>A0ABM1F1W6_PRICU</name>
<dbReference type="InterPro" id="IPR011993">
    <property type="entry name" value="PH-like_dom_sf"/>
</dbReference>
<proteinExistence type="predicted"/>
<evidence type="ECO:0000313" key="1">
    <source>
        <dbReference type="Proteomes" id="UP000695022"/>
    </source>
</evidence>
<evidence type="ECO:0000313" key="2">
    <source>
        <dbReference type="RefSeq" id="XP_014678437.1"/>
    </source>
</evidence>
<dbReference type="Gene3D" id="2.30.29.30">
    <property type="entry name" value="Pleckstrin-homology domain (PH domain)/Phosphotyrosine-binding domain (PTB)"/>
    <property type="match status" value="2"/>
</dbReference>
<keyword evidence="1" id="KW-1185">Reference proteome</keyword>
<dbReference type="PANTHER" id="PTHR21636">
    <property type="entry name" value="PROTEIN DOK-7"/>
    <property type="match status" value="1"/>
</dbReference>
<protein>
    <submittedName>
        <fullName evidence="2">Protein Dok-7-like</fullName>
    </submittedName>
</protein>
<feature type="non-terminal residue" evidence="2">
    <location>
        <position position="1"/>
    </location>
</feature>
<sequence length="159" mass="18265">CLNLFFYKDGRERCRNSTEKSSLALEHFMGIESGFPLDREPHVLAVICRQVTLLLGFEARDAMVSWETKIRDNMAEDRQFLVQVVTVPTKSRLPTGPARLHLQNRSFCVSCGIPPRVLHSWQLHHLRRFGVINGRFLLRGRHTLRQSWHGCVCAARLSG</sequence>
<reference evidence="2" key="1">
    <citation type="submission" date="2025-08" db="UniProtKB">
        <authorList>
            <consortium name="RefSeq"/>
        </authorList>
    </citation>
    <scope>IDENTIFICATION</scope>
</reference>
<dbReference type="SMART" id="SM01244">
    <property type="entry name" value="IRS"/>
    <property type="match status" value="1"/>
</dbReference>
<dbReference type="RefSeq" id="XP_014678437.1">
    <property type="nucleotide sequence ID" value="XM_014822951.1"/>
</dbReference>
<dbReference type="SUPFAM" id="SSF50729">
    <property type="entry name" value="PH domain-like"/>
    <property type="match status" value="2"/>
</dbReference>